<evidence type="ECO:0000256" key="1">
    <source>
        <dbReference type="SAM" id="Phobius"/>
    </source>
</evidence>
<dbReference type="PANTHER" id="PTHR38636:SF1">
    <property type="entry name" value="CHLORIDE CHANNEL PROTEIN CLC-D"/>
    <property type="match status" value="1"/>
</dbReference>
<keyword evidence="3" id="KW-1185">Reference proteome</keyword>
<comment type="caution">
    <text evidence="2">The sequence shown here is derived from an EMBL/GenBank/DDBJ whole genome shotgun (WGS) entry which is preliminary data.</text>
</comment>
<keyword evidence="1" id="KW-0812">Transmembrane</keyword>
<protein>
    <submittedName>
        <fullName evidence="2">Uncharacterized protein</fullName>
    </submittedName>
</protein>
<dbReference type="Proteomes" id="UP000298663">
    <property type="component" value="Unassembled WGS sequence"/>
</dbReference>
<dbReference type="OrthoDB" id="421638at2759"/>
<dbReference type="EMBL" id="AZBU02000001">
    <property type="protein sequence ID" value="TMS38590.1"/>
    <property type="molecule type" value="Genomic_DNA"/>
</dbReference>
<proteinExistence type="predicted"/>
<dbReference type="AlphaFoldDB" id="A0A4U8UYG5"/>
<evidence type="ECO:0000313" key="3">
    <source>
        <dbReference type="Proteomes" id="UP000298663"/>
    </source>
</evidence>
<reference evidence="2 3" key="2">
    <citation type="journal article" date="2019" name="G3 (Bethesda)">
        <title>Hybrid Assembly of the Genome of the Entomopathogenic Nematode Steinernema carpocapsae Identifies the X-Chromosome.</title>
        <authorList>
            <person name="Serra L."/>
            <person name="Macchietto M."/>
            <person name="Macias-Munoz A."/>
            <person name="McGill C.J."/>
            <person name="Rodriguez I.M."/>
            <person name="Rodriguez B."/>
            <person name="Murad R."/>
            <person name="Mortazavi A."/>
        </authorList>
    </citation>
    <scope>NUCLEOTIDE SEQUENCE [LARGE SCALE GENOMIC DNA]</scope>
    <source>
        <strain evidence="2 3">ALL</strain>
    </source>
</reference>
<dbReference type="InterPro" id="IPR013869">
    <property type="entry name" value="DUF1757"/>
</dbReference>
<dbReference type="PANTHER" id="PTHR38636">
    <property type="entry name" value="PROTEIN CBG20488"/>
    <property type="match status" value="1"/>
</dbReference>
<evidence type="ECO:0000313" key="2">
    <source>
        <dbReference type="EMBL" id="TMS38590.1"/>
    </source>
</evidence>
<dbReference type="Pfam" id="PF08560">
    <property type="entry name" value="DUF1757"/>
    <property type="match status" value="1"/>
</dbReference>
<feature type="transmembrane region" description="Helical" evidence="1">
    <location>
        <begin position="60"/>
        <end position="82"/>
    </location>
</feature>
<sequence>MGVKQTDLQLLQVPNAATEFSLHVTLRCVQSGTVLGSVLGSLACAFQNGSDTDMKNLKRAFVHGGCTGAMIGLIAGPLFSYWNVQQMSTLKLYDRCYRLRFNNEELNTDRSCLVGATIGTVCGGSLGFVVGVDLAKLFSTVIGGKN</sequence>
<reference evidence="2 3" key="1">
    <citation type="journal article" date="2015" name="Genome Biol.">
        <title>Comparative genomics of Steinernema reveals deeply conserved gene regulatory networks.</title>
        <authorList>
            <person name="Dillman A.R."/>
            <person name="Macchietto M."/>
            <person name="Porter C.F."/>
            <person name="Rogers A."/>
            <person name="Williams B."/>
            <person name="Antoshechkin I."/>
            <person name="Lee M.M."/>
            <person name="Goodwin Z."/>
            <person name="Lu X."/>
            <person name="Lewis E.E."/>
            <person name="Goodrich-Blair H."/>
            <person name="Stock S.P."/>
            <person name="Adams B.J."/>
            <person name="Sternberg P.W."/>
            <person name="Mortazavi A."/>
        </authorList>
    </citation>
    <scope>NUCLEOTIDE SEQUENCE [LARGE SCALE GENOMIC DNA]</scope>
    <source>
        <strain evidence="2 3">ALL</strain>
    </source>
</reference>
<keyword evidence="1" id="KW-0472">Membrane</keyword>
<dbReference type="STRING" id="34508.A0A4U8UYG5"/>
<keyword evidence="1" id="KW-1133">Transmembrane helix</keyword>
<gene>
    <name evidence="2" type="ORF">L596_005280</name>
</gene>
<organism evidence="2 3">
    <name type="scientific">Steinernema carpocapsae</name>
    <name type="common">Entomopathogenic nematode</name>
    <dbReference type="NCBI Taxonomy" id="34508"/>
    <lineage>
        <taxon>Eukaryota</taxon>
        <taxon>Metazoa</taxon>
        <taxon>Ecdysozoa</taxon>
        <taxon>Nematoda</taxon>
        <taxon>Chromadorea</taxon>
        <taxon>Rhabditida</taxon>
        <taxon>Tylenchina</taxon>
        <taxon>Panagrolaimomorpha</taxon>
        <taxon>Strongyloidoidea</taxon>
        <taxon>Steinernematidae</taxon>
        <taxon>Steinernema</taxon>
    </lineage>
</organism>
<name>A0A4U8UYG5_STECR</name>
<accession>A0A4U8UYG5</accession>